<reference evidence="9 10" key="1">
    <citation type="journal article" date="2011" name="Stand. Genomic Sci.">
        <title>Complete genome sequence of Deinococcus maricopensis type strain (LB-34).</title>
        <authorList>
            <person name="Pukall R."/>
            <person name="Zeytun A."/>
            <person name="Lucas S."/>
            <person name="Lapidus A."/>
            <person name="Hammon N."/>
            <person name="Deshpande S."/>
            <person name="Nolan M."/>
            <person name="Cheng J.F."/>
            <person name="Pitluck S."/>
            <person name="Liolios K."/>
            <person name="Pagani I."/>
            <person name="Mikhailova N."/>
            <person name="Ivanova N."/>
            <person name="Mavromatis K."/>
            <person name="Pati A."/>
            <person name="Tapia R."/>
            <person name="Han C."/>
            <person name="Goodwin L."/>
            <person name="Chen A."/>
            <person name="Palaniappan K."/>
            <person name="Land M."/>
            <person name="Hauser L."/>
            <person name="Chang Y.J."/>
            <person name="Jeffries C.D."/>
            <person name="Brambilla E.M."/>
            <person name="Rohde M."/>
            <person name="Goker M."/>
            <person name="Detter J.C."/>
            <person name="Woyke T."/>
            <person name="Bristow J."/>
            <person name="Eisen J.A."/>
            <person name="Markowitz V."/>
            <person name="Hugenholtz P."/>
            <person name="Kyrpides N.C."/>
            <person name="Klenk H.P."/>
        </authorList>
    </citation>
    <scope>NUCLEOTIDE SEQUENCE [LARGE SCALE GENOMIC DNA]</scope>
    <source>
        <strain evidence="10">DSM 21211 / LMG 22137 / NRRL B-23946 / LB-34</strain>
    </source>
</reference>
<keyword evidence="10" id="KW-1185">Reference proteome</keyword>
<evidence type="ECO:0000259" key="8">
    <source>
        <dbReference type="PROSITE" id="PS50928"/>
    </source>
</evidence>
<dbReference type="eggNOG" id="COG0395">
    <property type="taxonomic scope" value="Bacteria"/>
</dbReference>
<comment type="subcellular location">
    <subcellularLocation>
        <location evidence="1 7">Cell membrane</location>
        <topology evidence="1 7">Multi-pass membrane protein</topology>
    </subcellularLocation>
</comment>
<reference evidence="10" key="2">
    <citation type="submission" date="2011-01" db="EMBL/GenBank/DDBJ databases">
        <title>The complete genome of Deinococcus maricopensis DSM 21211.</title>
        <authorList>
            <consortium name="US DOE Joint Genome Institute (JGI-PGF)"/>
            <person name="Lucas S."/>
            <person name="Copeland A."/>
            <person name="Lapidus A."/>
            <person name="Goodwin L."/>
            <person name="Pitluck S."/>
            <person name="Kyrpides N."/>
            <person name="Mavromatis K."/>
            <person name="Pagani I."/>
            <person name="Ivanova N."/>
            <person name="Ovchinnikova G."/>
            <person name="Zeytun A."/>
            <person name="Detter J.C."/>
            <person name="Han C."/>
            <person name="Land M."/>
            <person name="Hauser L."/>
            <person name="Markowitz V."/>
            <person name="Cheng J.-F."/>
            <person name="Hugenholtz P."/>
            <person name="Woyke T."/>
            <person name="Wu D."/>
            <person name="Pukall R."/>
            <person name="Gehrich-Schroeter G."/>
            <person name="Brambilla E."/>
            <person name="Klenk H.-P."/>
            <person name="Eisen J.A."/>
        </authorList>
    </citation>
    <scope>NUCLEOTIDE SEQUENCE [LARGE SCALE GENOMIC DNA]</scope>
    <source>
        <strain evidence="10">DSM 21211 / LMG 22137 / NRRL B-23946 / LB-34</strain>
    </source>
</reference>
<organism evidence="9 10">
    <name type="scientific">Deinococcus maricopensis (strain DSM 21211 / LMG 22137 / NRRL B-23946 / LB-34)</name>
    <dbReference type="NCBI Taxonomy" id="709986"/>
    <lineage>
        <taxon>Bacteria</taxon>
        <taxon>Thermotogati</taxon>
        <taxon>Deinococcota</taxon>
        <taxon>Deinococci</taxon>
        <taxon>Deinococcales</taxon>
        <taxon>Deinococcaceae</taxon>
        <taxon>Deinococcus</taxon>
    </lineage>
</organism>
<sequence length="298" mass="32577" precursor="true">MIQASPLPQSRAQMTAARRARVRKTVGLALRYALLLLILVFAVFPFVWTLAIAVTDKTVTGGASIYDFPASLIPKKVTLNNFVQVYQTFSLGKYVWNSVVITGLTVVGTLLISALAAYPLARFQFPGKQIIFSLIVLTLVLPNETNFIVNTLTLNKLKLLGTHLGVVIPTIAGAFGIFLMRQAFLAVPKALLEAARLDGASEWTILTRIMLPLTKPSMAALGIFTLVTTWNAYFWPSLVLTAAPDLAPLSVAVLKLKGQFNYDPFNIAAGSLIMMLPVLLVFLFAQRYFMRGLEGAVK</sequence>
<gene>
    <name evidence="9" type="ordered locus">Deima_0867</name>
</gene>
<evidence type="ECO:0000256" key="6">
    <source>
        <dbReference type="ARBA" id="ARBA00023136"/>
    </source>
</evidence>
<dbReference type="PANTHER" id="PTHR43744">
    <property type="entry name" value="ABC TRANSPORTER PERMEASE PROTEIN MG189-RELATED-RELATED"/>
    <property type="match status" value="1"/>
</dbReference>
<dbReference type="InterPro" id="IPR035906">
    <property type="entry name" value="MetI-like_sf"/>
</dbReference>
<dbReference type="EMBL" id="CP002454">
    <property type="protein sequence ID" value="ADV66522.1"/>
    <property type="molecule type" value="Genomic_DNA"/>
</dbReference>
<dbReference type="SUPFAM" id="SSF161098">
    <property type="entry name" value="MetI-like"/>
    <property type="match status" value="1"/>
</dbReference>
<keyword evidence="3" id="KW-1003">Cell membrane</keyword>
<feature type="transmembrane region" description="Helical" evidence="7">
    <location>
        <begin position="218"/>
        <end position="235"/>
    </location>
</feature>
<feature type="transmembrane region" description="Helical" evidence="7">
    <location>
        <begin position="130"/>
        <end position="149"/>
    </location>
</feature>
<feature type="transmembrane region" description="Helical" evidence="7">
    <location>
        <begin position="161"/>
        <end position="180"/>
    </location>
</feature>
<dbReference type="PANTHER" id="PTHR43744:SF3">
    <property type="entry name" value="LACTOSE TRANSPORT SYSTEM PERMEASE PROTEIN LACG"/>
    <property type="match status" value="1"/>
</dbReference>
<evidence type="ECO:0000256" key="2">
    <source>
        <dbReference type="ARBA" id="ARBA00022448"/>
    </source>
</evidence>
<accession>E8U633</accession>
<dbReference type="AlphaFoldDB" id="E8U633"/>
<keyword evidence="6 7" id="KW-0472">Membrane</keyword>
<evidence type="ECO:0000256" key="1">
    <source>
        <dbReference type="ARBA" id="ARBA00004651"/>
    </source>
</evidence>
<comment type="similarity">
    <text evidence="7">Belongs to the binding-protein-dependent transport system permease family.</text>
</comment>
<protein>
    <submittedName>
        <fullName evidence="9">ABC-type transporter, integral membrane subunit</fullName>
    </submittedName>
</protein>
<dbReference type="CDD" id="cd06261">
    <property type="entry name" value="TM_PBP2"/>
    <property type="match status" value="1"/>
</dbReference>
<keyword evidence="5 7" id="KW-1133">Transmembrane helix</keyword>
<dbReference type="HOGENOM" id="CLU_016047_1_1_0"/>
<feature type="domain" description="ABC transmembrane type-1" evidence="8">
    <location>
        <begin position="95"/>
        <end position="285"/>
    </location>
</feature>
<dbReference type="GO" id="GO:0005886">
    <property type="term" value="C:plasma membrane"/>
    <property type="evidence" value="ECO:0007669"/>
    <property type="project" value="UniProtKB-SubCell"/>
</dbReference>
<dbReference type="Gene3D" id="1.10.3720.10">
    <property type="entry name" value="MetI-like"/>
    <property type="match status" value="1"/>
</dbReference>
<feature type="transmembrane region" description="Helical" evidence="7">
    <location>
        <begin position="28"/>
        <end position="48"/>
    </location>
</feature>
<dbReference type="InterPro" id="IPR000515">
    <property type="entry name" value="MetI-like"/>
</dbReference>
<dbReference type="RefSeq" id="WP_013556027.1">
    <property type="nucleotide sequence ID" value="NC_014958.1"/>
</dbReference>
<evidence type="ECO:0000313" key="9">
    <source>
        <dbReference type="EMBL" id="ADV66522.1"/>
    </source>
</evidence>
<feature type="transmembrane region" description="Helical" evidence="7">
    <location>
        <begin position="94"/>
        <end position="118"/>
    </location>
</feature>
<dbReference type="GO" id="GO:0055085">
    <property type="term" value="P:transmembrane transport"/>
    <property type="evidence" value="ECO:0007669"/>
    <property type="project" value="InterPro"/>
</dbReference>
<dbReference type="PROSITE" id="PS50928">
    <property type="entry name" value="ABC_TM1"/>
    <property type="match status" value="1"/>
</dbReference>
<evidence type="ECO:0000256" key="5">
    <source>
        <dbReference type="ARBA" id="ARBA00022989"/>
    </source>
</evidence>
<proteinExistence type="inferred from homology"/>
<name>E8U633_DEIML</name>
<dbReference type="KEGG" id="dmr:Deima_0867"/>
<dbReference type="Proteomes" id="UP000008635">
    <property type="component" value="Chromosome"/>
</dbReference>
<dbReference type="STRING" id="709986.Deima_0867"/>
<keyword evidence="2 7" id="KW-0813">Transport</keyword>
<feature type="transmembrane region" description="Helical" evidence="7">
    <location>
        <begin position="265"/>
        <end position="285"/>
    </location>
</feature>
<evidence type="ECO:0000256" key="4">
    <source>
        <dbReference type="ARBA" id="ARBA00022692"/>
    </source>
</evidence>
<dbReference type="Pfam" id="PF00528">
    <property type="entry name" value="BPD_transp_1"/>
    <property type="match status" value="1"/>
</dbReference>
<evidence type="ECO:0000256" key="7">
    <source>
        <dbReference type="RuleBase" id="RU363032"/>
    </source>
</evidence>
<evidence type="ECO:0000256" key="3">
    <source>
        <dbReference type="ARBA" id="ARBA00022475"/>
    </source>
</evidence>
<evidence type="ECO:0000313" key="10">
    <source>
        <dbReference type="Proteomes" id="UP000008635"/>
    </source>
</evidence>
<keyword evidence="4 7" id="KW-0812">Transmembrane</keyword>